<keyword evidence="3" id="KW-1185">Reference proteome</keyword>
<feature type="compositionally biased region" description="Polar residues" evidence="1">
    <location>
        <begin position="160"/>
        <end position="172"/>
    </location>
</feature>
<feature type="transmembrane region" description="Helical" evidence="2">
    <location>
        <begin position="6"/>
        <end position="31"/>
    </location>
</feature>
<reference evidence="4" key="2">
    <citation type="submission" date="2020-10" db="UniProtKB">
        <authorList>
            <consortium name="WormBaseParasite"/>
        </authorList>
    </citation>
    <scope>IDENTIFICATION</scope>
</reference>
<protein>
    <submittedName>
        <fullName evidence="4">C2H2-type domain-containing protein</fullName>
    </submittedName>
</protein>
<keyword evidence="2" id="KW-1133">Transmembrane helix</keyword>
<keyword evidence="2" id="KW-0472">Membrane</keyword>
<dbReference type="WBParaSite" id="Pan_g23933.t1">
    <property type="protein sequence ID" value="Pan_g23933.t1"/>
    <property type="gene ID" value="Pan_g23933"/>
</dbReference>
<proteinExistence type="predicted"/>
<sequence length="210" mass="22801">MIVAIIVAGVLAVIVVIIGIIGIVVATNTNAAYEFIMRRFRCCQRVCCYCCCKKGRLSANHMNGAGHKDETEITFKKVRSIKPLEDPADPEQPPIEPQQVEEIPATLPLAPTMEPSLRSELTRVSNAGVVMPERTSELEKSTSLAQASEKVVESIKDETTVTNPRTQPTSSVIAPEKPQPSEPPTNPANSAYLAIGAKDLSPKNKRRSHS</sequence>
<feature type="region of interest" description="Disordered" evidence="1">
    <location>
        <begin position="132"/>
        <end position="210"/>
    </location>
</feature>
<evidence type="ECO:0000313" key="4">
    <source>
        <dbReference type="WBParaSite" id="Pan_g23933.t1"/>
    </source>
</evidence>
<organism evidence="3 4">
    <name type="scientific">Panagrellus redivivus</name>
    <name type="common">Microworm</name>
    <dbReference type="NCBI Taxonomy" id="6233"/>
    <lineage>
        <taxon>Eukaryota</taxon>
        <taxon>Metazoa</taxon>
        <taxon>Ecdysozoa</taxon>
        <taxon>Nematoda</taxon>
        <taxon>Chromadorea</taxon>
        <taxon>Rhabditida</taxon>
        <taxon>Tylenchina</taxon>
        <taxon>Panagrolaimomorpha</taxon>
        <taxon>Panagrolaimoidea</taxon>
        <taxon>Panagrolaimidae</taxon>
        <taxon>Panagrellus</taxon>
    </lineage>
</organism>
<feature type="compositionally biased region" description="Basic and acidic residues" evidence="1">
    <location>
        <begin position="150"/>
        <end position="159"/>
    </location>
</feature>
<keyword evidence="2" id="KW-0812">Transmembrane</keyword>
<reference evidence="3" key="1">
    <citation type="journal article" date="2013" name="Genetics">
        <title>The draft genome and transcriptome of Panagrellus redivivus are shaped by the harsh demands of a free-living lifestyle.</title>
        <authorList>
            <person name="Srinivasan J."/>
            <person name="Dillman A.R."/>
            <person name="Macchietto M.G."/>
            <person name="Heikkinen L."/>
            <person name="Lakso M."/>
            <person name="Fracchia K.M."/>
            <person name="Antoshechkin I."/>
            <person name="Mortazavi A."/>
            <person name="Wong G."/>
            <person name="Sternberg P.W."/>
        </authorList>
    </citation>
    <scope>NUCLEOTIDE SEQUENCE [LARGE SCALE GENOMIC DNA]</scope>
    <source>
        <strain evidence="3">MT8872</strain>
    </source>
</reference>
<name>A0A7E4VTB9_PANRE</name>
<dbReference type="Proteomes" id="UP000492821">
    <property type="component" value="Unassembled WGS sequence"/>
</dbReference>
<evidence type="ECO:0000256" key="2">
    <source>
        <dbReference type="SAM" id="Phobius"/>
    </source>
</evidence>
<evidence type="ECO:0000313" key="3">
    <source>
        <dbReference type="Proteomes" id="UP000492821"/>
    </source>
</evidence>
<dbReference type="AlphaFoldDB" id="A0A7E4VTB9"/>
<accession>A0A7E4VTB9</accession>
<evidence type="ECO:0000256" key="1">
    <source>
        <dbReference type="SAM" id="MobiDB-lite"/>
    </source>
</evidence>
<feature type="compositionally biased region" description="Pro residues" evidence="1">
    <location>
        <begin position="177"/>
        <end position="186"/>
    </location>
</feature>